<comment type="similarity">
    <text evidence="2 13">Belongs to the glutamate-gated ion channel (TC 1.A.10.1) family.</text>
</comment>
<proteinExistence type="inferred from homology"/>
<comment type="subcellular location">
    <subcellularLocation>
        <location evidence="1">Membrane</location>
        <topology evidence="1">Multi-pass membrane protein</topology>
    </subcellularLocation>
</comment>
<evidence type="ECO:0000256" key="15">
    <source>
        <dbReference type="SAM" id="SignalP"/>
    </source>
</evidence>
<dbReference type="InterPro" id="IPR028082">
    <property type="entry name" value="Peripla_BP_I"/>
</dbReference>
<dbReference type="PROSITE" id="PS51257">
    <property type="entry name" value="PROKAR_LIPOPROTEIN"/>
    <property type="match status" value="1"/>
</dbReference>
<keyword evidence="3 13" id="KW-0813">Transport</keyword>
<dbReference type="EMBL" id="JAUIZM010000011">
    <property type="protein sequence ID" value="KAK1353991.1"/>
    <property type="molecule type" value="Genomic_DNA"/>
</dbReference>
<evidence type="ECO:0000256" key="5">
    <source>
        <dbReference type="ARBA" id="ARBA00022729"/>
    </source>
</evidence>
<dbReference type="SMART" id="SM00079">
    <property type="entry name" value="PBPe"/>
    <property type="match status" value="1"/>
</dbReference>
<keyword evidence="11 13" id="KW-1071">Ligand-gated ion channel</keyword>
<comment type="function">
    <text evidence="13">Glutamate-gated receptor that probably acts as non-selective cation channel.</text>
</comment>
<evidence type="ECO:0000256" key="7">
    <source>
        <dbReference type="ARBA" id="ARBA00023065"/>
    </source>
</evidence>
<dbReference type="Gene3D" id="1.10.287.70">
    <property type="match status" value="1"/>
</dbReference>
<dbReference type="PANTHER" id="PTHR34836">
    <property type="entry name" value="OS06G0188250 PROTEIN"/>
    <property type="match status" value="1"/>
</dbReference>
<reference evidence="17" key="2">
    <citation type="submission" date="2023-05" db="EMBL/GenBank/DDBJ databases">
        <authorList>
            <person name="Schelkunov M.I."/>
        </authorList>
    </citation>
    <scope>NUCLEOTIDE SEQUENCE</scope>
    <source>
        <strain evidence="17">Hsosn_3</strain>
        <tissue evidence="17">Leaf</tissue>
    </source>
</reference>
<dbReference type="Pfam" id="PF00060">
    <property type="entry name" value="Lig_chan"/>
    <property type="match status" value="1"/>
</dbReference>
<evidence type="ECO:0000256" key="12">
    <source>
        <dbReference type="ARBA" id="ARBA00023303"/>
    </source>
</evidence>
<evidence type="ECO:0000256" key="3">
    <source>
        <dbReference type="ARBA" id="ARBA00022448"/>
    </source>
</evidence>
<dbReference type="InterPro" id="IPR001320">
    <property type="entry name" value="Iontro_rcpt_C"/>
</dbReference>
<evidence type="ECO:0000256" key="4">
    <source>
        <dbReference type="ARBA" id="ARBA00022692"/>
    </source>
</evidence>
<keyword evidence="18" id="KW-1185">Reference proteome</keyword>
<comment type="caution">
    <text evidence="17">The sequence shown here is derived from an EMBL/GenBank/DDBJ whole genome shotgun (WGS) entry which is preliminary data.</text>
</comment>
<evidence type="ECO:0000256" key="11">
    <source>
        <dbReference type="ARBA" id="ARBA00023286"/>
    </source>
</evidence>
<feature type="signal peptide" evidence="15">
    <location>
        <begin position="1"/>
        <end position="32"/>
    </location>
</feature>
<dbReference type="InterPro" id="IPR001828">
    <property type="entry name" value="ANF_lig-bd_rcpt"/>
</dbReference>
<evidence type="ECO:0000256" key="8">
    <source>
        <dbReference type="ARBA" id="ARBA00023136"/>
    </source>
</evidence>
<dbReference type="SUPFAM" id="SSF53822">
    <property type="entry name" value="Periplasmic binding protein-like I"/>
    <property type="match status" value="1"/>
</dbReference>
<gene>
    <name evidence="17" type="ORF">POM88_047247</name>
</gene>
<feature type="transmembrane region" description="Helical" evidence="14">
    <location>
        <begin position="635"/>
        <end position="659"/>
    </location>
</feature>
<feature type="transmembrane region" description="Helical" evidence="14">
    <location>
        <begin position="574"/>
        <end position="594"/>
    </location>
</feature>
<dbReference type="SUPFAM" id="SSF53850">
    <property type="entry name" value="Periplasmic binding protein-like II"/>
    <property type="match status" value="1"/>
</dbReference>
<dbReference type="AlphaFoldDB" id="A0AAD8GSV9"/>
<dbReference type="Pfam" id="PF01094">
    <property type="entry name" value="ANF_receptor"/>
    <property type="match status" value="1"/>
</dbReference>
<dbReference type="CDD" id="cd19990">
    <property type="entry name" value="PBP1_GABAb_receptor_plant"/>
    <property type="match status" value="1"/>
</dbReference>
<dbReference type="Pfam" id="PF10613">
    <property type="entry name" value="Lig_chan-Glu_bd"/>
    <property type="match status" value="1"/>
</dbReference>
<evidence type="ECO:0000259" key="16">
    <source>
        <dbReference type="SMART" id="SM00079"/>
    </source>
</evidence>
<dbReference type="Gene3D" id="3.40.190.10">
    <property type="entry name" value="Periplasmic binding protein-like II"/>
    <property type="match status" value="2"/>
</dbReference>
<evidence type="ECO:0000256" key="9">
    <source>
        <dbReference type="ARBA" id="ARBA00023170"/>
    </source>
</evidence>
<evidence type="ECO:0000256" key="2">
    <source>
        <dbReference type="ARBA" id="ARBA00008685"/>
    </source>
</evidence>
<keyword evidence="4 14" id="KW-0812">Transmembrane</keyword>
<dbReference type="GO" id="GO:0016020">
    <property type="term" value="C:membrane"/>
    <property type="evidence" value="ECO:0007669"/>
    <property type="project" value="UniProtKB-SubCell"/>
</dbReference>
<evidence type="ECO:0000256" key="6">
    <source>
        <dbReference type="ARBA" id="ARBA00022989"/>
    </source>
</evidence>
<dbReference type="Gene3D" id="3.40.50.2300">
    <property type="match status" value="3"/>
</dbReference>
<keyword evidence="9 13" id="KW-0675">Receptor</keyword>
<dbReference type="InterPro" id="IPR015683">
    <property type="entry name" value="Ionotropic_Glu_rcpt"/>
</dbReference>
<accession>A0AAD8GSV9</accession>
<keyword evidence="6 14" id="KW-1133">Transmembrane helix</keyword>
<dbReference type="InterPro" id="IPR044440">
    <property type="entry name" value="GABAb_receptor_plant_PBP1"/>
</dbReference>
<dbReference type="GO" id="GO:0015276">
    <property type="term" value="F:ligand-gated monoatomic ion channel activity"/>
    <property type="evidence" value="ECO:0007669"/>
    <property type="project" value="InterPro"/>
</dbReference>
<evidence type="ECO:0000313" key="17">
    <source>
        <dbReference type="EMBL" id="KAK1353991.1"/>
    </source>
</evidence>
<keyword evidence="7 13" id="KW-0406">Ion transport</keyword>
<evidence type="ECO:0000256" key="14">
    <source>
        <dbReference type="SAM" id="Phobius"/>
    </source>
</evidence>
<dbReference type="InterPro" id="IPR017103">
    <property type="entry name" value="Iontropic_Glu_rcpt_pln"/>
</dbReference>
<dbReference type="PANTHER" id="PTHR34836:SF6">
    <property type="entry name" value="PERIPLASMIC BINDING PROTEIN-LIKE I"/>
    <property type="match status" value="1"/>
</dbReference>
<name>A0AAD8GSV9_9APIA</name>
<keyword evidence="10" id="KW-0325">Glycoprotein</keyword>
<protein>
    <recommendedName>
        <fullName evidence="13">Glutamate receptor</fullName>
    </recommendedName>
</protein>
<organism evidence="17 18">
    <name type="scientific">Heracleum sosnowskyi</name>
    <dbReference type="NCBI Taxonomy" id="360622"/>
    <lineage>
        <taxon>Eukaryota</taxon>
        <taxon>Viridiplantae</taxon>
        <taxon>Streptophyta</taxon>
        <taxon>Embryophyta</taxon>
        <taxon>Tracheophyta</taxon>
        <taxon>Spermatophyta</taxon>
        <taxon>Magnoliopsida</taxon>
        <taxon>eudicotyledons</taxon>
        <taxon>Gunneridae</taxon>
        <taxon>Pentapetalae</taxon>
        <taxon>asterids</taxon>
        <taxon>campanulids</taxon>
        <taxon>Apiales</taxon>
        <taxon>Apiaceae</taxon>
        <taxon>Apioideae</taxon>
        <taxon>apioid superclade</taxon>
        <taxon>Tordylieae</taxon>
        <taxon>Tordyliinae</taxon>
        <taxon>Heracleum</taxon>
    </lineage>
</organism>
<evidence type="ECO:0000256" key="13">
    <source>
        <dbReference type="PIRNR" id="PIRNR037090"/>
    </source>
</evidence>
<keyword evidence="5 15" id="KW-0732">Signal</keyword>
<feature type="domain" description="Ionotropic glutamate receptor C-terminal" evidence="16">
    <location>
        <begin position="450"/>
        <end position="782"/>
    </location>
</feature>
<keyword evidence="8 13" id="KW-0472">Membrane</keyword>
<dbReference type="Proteomes" id="UP001237642">
    <property type="component" value="Unassembled WGS sequence"/>
</dbReference>
<dbReference type="FunFam" id="3.40.190.10:FF:000103">
    <property type="entry name" value="Glutamate receptor"/>
    <property type="match status" value="1"/>
</dbReference>
<feature type="chain" id="PRO_5042227029" description="Glutamate receptor" evidence="15">
    <location>
        <begin position="33"/>
        <end position="843"/>
    </location>
</feature>
<evidence type="ECO:0000256" key="1">
    <source>
        <dbReference type="ARBA" id="ARBA00004141"/>
    </source>
</evidence>
<keyword evidence="12 13" id="KW-0407">Ion channel</keyword>
<dbReference type="CDD" id="cd13686">
    <property type="entry name" value="GluR_Plant"/>
    <property type="match status" value="1"/>
</dbReference>
<dbReference type="PIRSF" id="PIRSF037090">
    <property type="entry name" value="Iontro_Glu-like_rcpt_pln"/>
    <property type="match status" value="1"/>
</dbReference>
<evidence type="ECO:0000313" key="18">
    <source>
        <dbReference type="Proteomes" id="UP001237642"/>
    </source>
</evidence>
<sequence>MDIGRKHIATTCFQSSCALLVFSCLLCQYCHSQKEFQVGVILDMGSWNGKMVHSCITMAAFDFYNLNAHYKTRIVPQTSDSKGDPLQALEAAQDLVVKNVQAMMVGPEMSLDAKLLALIGDKAKVPIFSLSGSASFDEYPYFLQVSHSEAMQFEATAALVESFQWKAVIFIVEDADYKPRVISYLHKSFQEKKIQIDYISSLSSTATHDGILAELQKLMSMQTTIFVLHMMPSLASRLVSSLKTLGMMSEGYAWILTDKTRNLMNSEGLMQPLEGALVLKPYVPPSVNLQNFTSRWRKEFQVKEPFMKVNKLSAYGLWAYDAIWALAKAVEAVNSQIDPKSTKEHSLESNSIHIGVSLIRKKLLNELVTTKFKGLSGEFRIINRTVPILQAFEIVNVIKEGDRRVGFWENGVGITREIMHPASSFNNLKVIIWPGESITAPRGAWPSTKKLRVGFPIKKGFKEFIELEYDPQTNKTRAVGFCAAVFEAALEVLPYEVPIEYIPFINANGKMKGTYDDLLYQIYLEKYDAVVGDVTITHNRSQYVEFTTPFTEIGVGTIARVKTNKDMWIFLKPIGVDLCLMTVVFFVLNGIVIWDIEKPINKEFQGSPSDQIGTTFFSTLFFSSREKLSSNLSRFVMLTWAFLVLILTSSYTATLASMLTVQQIGLASKGANVGYQSGIVSNLNFKDYTFRPYTTAQENVDALSKGSKNGGVDGIIDEMPYIKAFLSKYSPDYAMIDSASTTNGFAFAFRKGSPLVPEISMAIAKLREQGTLDRLEKQWYDKPSSSVNQGTLAQPQVLKVDRFGGLFLIGGVSLAQYLAVKNVEAMIASPEMTPDAKILCSFR</sequence>
<evidence type="ECO:0000256" key="10">
    <source>
        <dbReference type="ARBA" id="ARBA00023180"/>
    </source>
</evidence>
<dbReference type="InterPro" id="IPR019594">
    <property type="entry name" value="Glu/Gly-bd"/>
</dbReference>
<reference evidence="17" key="1">
    <citation type="submission" date="2023-02" db="EMBL/GenBank/DDBJ databases">
        <title>Genome of toxic invasive species Heracleum sosnowskyi carries increased number of genes despite the absence of recent whole-genome duplications.</title>
        <authorList>
            <person name="Schelkunov M."/>
            <person name="Shtratnikova V."/>
            <person name="Makarenko M."/>
            <person name="Klepikova A."/>
            <person name="Omelchenko D."/>
            <person name="Novikova G."/>
            <person name="Obukhova E."/>
            <person name="Bogdanov V."/>
            <person name="Penin A."/>
            <person name="Logacheva M."/>
        </authorList>
    </citation>
    <scope>NUCLEOTIDE SEQUENCE</scope>
    <source>
        <strain evidence="17">Hsosn_3</strain>
        <tissue evidence="17">Leaf</tissue>
    </source>
</reference>